<name>A0ABP7TGV8_9BACT</name>
<evidence type="ECO:0000256" key="1">
    <source>
        <dbReference type="SAM" id="SignalP"/>
    </source>
</evidence>
<keyword evidence="3" id="KW-1185">Reference proteome</keyword>
<dbReference type="RefSeq" id="WP_345050463.1">
    <property type="nucleotide sequence ID" value="NZ_BAABDK010000005.1"/>
</dbReference>
<keyword evidence="1" id="KW-0732">Signal</keyword>
<dbReference type="EMBL" id="BAABDK010000005">
    <property type="protein sequence ID" value="GAA4026008.1"/>
    <property type="molecule type" value="Genomic_DNA"/>
</dbReference>
<evidence type="ECO:0000313" key="3">
    <source>
        <dbReference type="Proteomes" id="UP001501469"/>
    </source>
</evidence>
<reference evidence="3" key="1">
    <citation type="journal article" date="2019" name="Int. J. Syst. Evol. Microbiol.">
        <title>The Global Catalogue of Microorganisms (GCM) 10K type strain sequencing project: providing services to taxonomists for standard genome sequencing and annotation.</title>
        <authorList>
            <consortium name="The Broad Institute Genomics Platform"/>
            <consortium name="The Broad Institute Genome Sequencing Center for Infectious Disease"/>
            <person name="Wu L."/>
            <person name="Ma J."/>
        </authorList>
    </citation>
    <scope>NUCLEOTIDE SEQUENCE [LARGE SCALE GENOMIC DNA]</scope>
    <source>
        <strain evidence="3">JCM 17225</strain>
    </source>
</reference>
<protein>
    <recommendedName>
        <fullName evidence="4">Secretion system C-terminal sorting domain-containing protein</fullName>
    </recommendedName>
</protein>
<feature type="chain" id="PRO_5047398019" description="Secretion system C-terminal sorting domain-containing protein" evidence="1">
    <location>
        <begin position="26"/>
        <end position="482"/>
    </location>
</feature>
<feature type="signal peptide" evidence="1">
    <location>
        <begin position="1"/>
        <end position="25"/>
    </location>
</feature>
<dbReference type="Proteomes" id="UP001501469">
    <property type="component" value="Unassembled WGS sequence"/>
</dbReference>
<comment type="caution">
    <text evidence="2">The sequence shown here is derived from an EMBL/GenBank/DDBJ whole genome shotgun (WGS) entry which is preliminary data.</text>
</comment>
<gene>
    <name evidence="2" type="ORF">GCM10022409_07520</name>
</gene>
<proteinExistence type="predicted"/>
<accession>A0ABP7TGV8</accession>
<evidence type="ECO:0008006" key="4">
    <source>
        <dbReference type="Google" id="ProtNLM"/>
    </source>
</evidence>
<sequence>MKTPFHFRGLAALLLCLSSALATHASHLMGGDLRYEYAGTAANPNQYHVTAMLFLDNSPGVTATQDQIMLSCGKNECGVTLPGSFTTMLVRTQQDIVSSSSCSGNAIRYSVSTLEGNVQLPPGQWTLSINGENRSGLILNMAQAITQSQYVQAELDNSTGLANSSPRFNLARLIQLSGVQSNQRYSLSAFDSEGDSLAYQLVQPLAGPSTNSACSTPIAGALAPHFQLDAATGTLLTLNGPTQQGRYCLAARVDEYRKIAGTWQRIGSITRDMTYFVQLGSSNQLPAFSRVALASAPTAQLLGQTIRVNPGQTLSLVLTAADADAGQALTLSSTAMGIVPGATFQSLGNGQALLTWQVPANQRPGRYFLTAAATDNACPIAGAEELTLAVQVTTQALATRQRLALAQLPYPTPFEREVQFRLANPGQQSVTITDGLGRVVAQLRTAADGSLTWRPAPALTNGLYFARTPDGTQVARLAYTGH</sequence>
<evidence type="ECO:0000313" key="2">
    <source>
        <dbReference type="EMBL" id="GAA4026008.1"/>
    </source>
</evidence>
<organism evidence="2 3">
    <name type="scientific">Hymenobacter glaciei</name>
    <dbReference type="NCBI Taxonomy" id="877209"/>
    <lineage>
        <taxon>Bacteria</taxon>
        <taxon>Pseudomonadati</taxon>
        <taxon>Bacteroidota</taxon>
        <taxon>Cytophagia</taxon>
        <taxon>Cytophagales</taxon>
        <taxon>Hymenobacteraceae</taxon>
        <taxon>Hymenobacter</taxon>
    </lineage>
</organism>